<proteinExistence type="predicted"/>
<evidence type="ECO:0008006" key="7">
    <source>
        <dbReference type="Google" id="ProtNLM"/>
    </source>
</evidence>
<evidence type="ECO:0000259" key="3">
    <source>
        <dbReference type="Pfam" id="PF22974"/>
    </source>
</evidence>
<evidence type="ECO:0000259" key="4">
    <source>
        <dbReference type="Pfam" id="PF23865"/>
    </source>
</evidence>
<dbReference type="OrthoDB" id="5382170at2759"/>
<sequence>MNRLLDALGLLVLFILFSIVEGINLALDQRQASEFPKARRLSAASLSPNLKTREDRETFALKREASFHFMHAVPEGDAEYVFTTTLNVASQLPILALEVLDADLDGVLCSESHVQLLIGSLSRSRALKEELEAVSDFVIVTSHEGCDLEGERSIHRVTKTTVDLDRRVITLNKVKSEWHDAIHSTQVSFSHRHRSGVQKRTYSLHEKRQEQSNPPTSTKVVEEGPTPLIPFPTAPTATTGLPSTATKSLDMHYIDRKIFPPDIPAAGMFLPQGVTVTCKNCTLQGNIEITGGSFNLSGNAIKDTVAFFDHGALEILSNRLFAQIELGLDLSLNQTLASLNMSLPTIPLTPFEIPGVVAFGPIIRPELKFSIGLVEKIGFSYGFNLSVPDNSKIKINMSEPRNSSISGFGKTKFHALPFKSTSALPSLTFNVTFTPQILLGVSTAKGLVTGGIGAFVNLPRVSVNATQLRRVNANCEPVAGNTTGNDSSTSALENVFDSLTRIAPSVDINMGILANMQVDIAQFHEKAAVKTALGSTSYPLPTVCLEFDPRGHRYGAPSRTPSASTTSRSSKGTDVTSSNSDKESYATKMIQGPSFGLLRNFASVSIIAWILMDMI</sequence>
<dbReference type="Pfam" id="PF22974">
    <property type="entry name" value="DUF7029"/>
    <property type="match status" value="1"/>
</dbReference>
<gene>
    <name evidence="5" type="ORF">BDV28DRAFT_160850</name>
</gene>
<feature type="signal peptide" evidence="2">
    <location>
        <begin position="1"/>
        <end position="22"/>
    </location>
</feature>
<feature type="chain" id="PRO_5024917032" description="GPI anchored protein" evidence="2">
    <location>
        <begin position="23"/>
        <end position="615"/>
    </location>
</feature>
<evidence type="ECO:0000313" key="6">
    <source>
        <dbReference type="Proteomes" id="UP000327118"/>
    </source>
</evidence>
<feature type="domain" description="DUF7029" evidence="3">
    <location>
        <begin position="88"/>
        <end position="185"/>
    </location>
</feature>
<organism evidence="5 6">
    <name type="scientific">Aspergillus coremiiformis</name>
    <dbReference type="NCBI Taxonomy" id="138285"/>
    <lineage>
        <taxon>Eukaryota</taxon>
        <taxon>Fungi</taxon>
        <taxon>Dikarya</taxon>
        <taxon>Ascomycota</taxon>
        <taxon>Pezizomycotina</taxon>
        <taxon>Eurotiomycetes</taxon>
        <taxon>Eurotiomycetidae</taxon>
        <taxon>Eurotiales</taxon>
        <taxon>Aspergillaceae</taxon>
        <taxon>Aspergillus</taxon>
        <taxon>Aspergillus subgen. Circumdati</taxon>
    </lineage>
</organism>
<accession>A0A5N6YU30</accession>
<evidence type="ECO:0000313" key="5">
    <source>
        <dbReference type="EMBL" id="KAE8349004.1"/>
    </source>
</evidence>
<dbReference type="InterPro" id="IPR054293">
    <property type="entry name" value="DUF7029"/>
</dbReference>
<dbReference type="AlphaFoldDB" id="A0A5N6YU30"/>
<evidence type="ECO:0000256" key="2">
    <source>
        <dbReference type="SAM" id="SignalP"/>
    </source>
</evidence>
<dbReference type="Pfam" id="PF23865">
    <property type="entry name" value="DUF7223"/>
    <property type="match status" value="1"/>
</dbReference>
<reference evidence="6" key="1">
    <citation type="submission" date="2019-04" db="EMBL/GenBank/DDBJ databases">
        <title>Friends and foes A comparative genomics studyof 23 Aspergillus species from section Flavi.</title>
        <authorList>
            <consortium name="DOE Joint Genome Institute"/>
            <person name="Kjaerbolling I."/>
            <person name="Vesth T."/>
            <person name="Frisvad J.C."/>
            <person name="Nybo J.L."/>
            <person name="Theobald S."/>
            <person name="Kildgaard S."/>
            <person name="Isbrandt T."/>
            <person name="Kuo A."/>
            <person name="Sato A."/>
            <person name="Lyhne E.K."/>
            <person name="Kogle M.E."/>
            <person name="Wiebenga A."/>
            <person name="Kun R.S."/>
            <person name="Lubbers R.J."/>
            <person name="Makela M.R."/>
            <person name="Barry K."/>
            <person name="Chovatia M."/>
            <person name="Clum A."/>
            <person name="Daum C."/>
            <person name="Haridas S."/>
            <person name="He G."/>
            <person name="LaButti K."/>
            <person name="Lipzen A."/>
            <person name="Mondo S."/>
            <person name="Riley R."/>
            <person name="Salamov A."/>
            <person name="Simmons B.A."/>
            <person name="Magnuson J.K."/>
            <person name="Henrissat B."/>
            <person name="Mortensen U.H."/>
            <person name="Larsen T.O."/>
            <person name="Devries R.P."/>
            <person name="Grigoriev I.V."/>
            <person name="Machida M."/>
            <person name="Baker S.E."/>
            <person name="Andersen M.R."/>
        </authorList>
    </citation>
    <scope>NUCLEOTIDE SEQUENCE [LARGE SCALE GENOMIC DNA]</scope>
    <source>
        <strain evidence="6">CBS 553.77</strain>
    </source>
</reference>
<evidence type="ECO:0000256" key="1">
    <source>
        <dbReference type="SAM" id="MobiDB-lite"/>
    </source>
</evidence>
<dbReference type="EMBL" id="ML739360">
    <property type="protein sequence ID" value="KAE8349004.1"/>
    <property type="molecule type" value="Genomic_DNA"/>
</dbReference>
<dbReference type="InterPro" id="IPR055647">
    <property type="entry name" value="DUF7223"/>
</dbReference>
<keyword evidence="2" id="KW-0732">Signal</keyword>
<feature type="region of interest" description="Disordered" evidence="1">
    <location>
        <begin position="554"/>
        <end position="583"/>
    </location>
</feature>
<feature type="compositionally biased region" description="Low complexity" evidence="1">
    <location>
        <begin position="556"/>
        <end position="570"/>
    </location>
</feature>
<keyword evidence="6" id="KW-1185">Reference proteome</keyword>
<dbReference type="Proteomes" id="UP000327118">
    <property type="component" value="Unassembled WGS sequence"/>
</dbReference>
<protein>
    <recommendedName>
        <fullName evidence="7">GPI anchored protein</fullName>
    </recommendedName>
</protein>
<name>A0A5N6YU30_9EURO</name>
<feature type="region of interest" description="Disordered" evidence="1">
    <location>
        <begin position="201"/>
        <end position="224"/>
    </location>
</feature>
<feature type="domain" description="DUF7223" evidence="4">
    <location>
        <begin position="274"/>
        <end position="465"/>
    </location>
</feature>